<sequence>MQETNTTQPTRLNRTYPHVKALTDKLARNIDAFIQGELQLPDEEMEFVIKCPFCHTNPLTITSNVDLEIARTPGKEFERKILCCKTCNKKVTVGHQQTLRKKEACYTKDQKDHWMLDFASIQLSVNLHDWRHRKSCFKNGRRKCRYGIPSQPCICTEVAAVFTQPPHGIHAANPVNEETPHPKVTIKELHIDVKKRAPFTFITDSNSSIMSVINCNNCTKYVRDQKVSMYYGAYTTKHSTDCEKALAEAMLAIEKYENKVRKQQQQADNENERYQQEHEMQDNNMEEPQLPTPRRSHYSIGLGKLLSAVRASTNGDTIGGPLAAFALLGNDIFAMSHQTAPLPLTQAIGYLEKQNINATITRFGEVKATIHDYVFRSNRNQDIEDMNYWTFIKTQESCKLAPQKRREPDDDDDDDDELEPGPTREIHRFSSSHPQHATQGHRARTTVDWTKYLAKRLPDLDDLEDNSNLTSEEREQRGEEYAQGVLIMFVPFREKTDLVNEGETWWNAYQRQKQILYSNQDTKTTIDSIQNLYESFCRPSPESQALDFTDTDLQQMAEEENETIDTNEEEMDIIDVDQELETTADEPLEELTKDPFIAKLASLPENPMDIPTRQWTSTINRDDALQAIRQLPSKSGNKFTLPGRASLGFPMTESNPTTEHADNDTQLDRPIGKNLIR</sequence>
<dbReference type="AlphaFoldDB" id="E9HVD9"/>
<feature type="compositionally biased region" description="Acidic residues" evidence="1">
    <location>
        <begin position="409"/>
        <end position="419"/>
    </location>
</feature>
<dbReference type="KEGG" id="dpx:DAPPUDRAFT_118315"/>
<dbReference type="eggNOG" id="ENOG502RTC7">
    <property type="taxonomic scope" value="Eukaryota"/>
</dbReference>
<dbReference type="HOGENOM" id="CLU_406126_0_0_1"/>
<gene>
    <name evidence="2" type="ORF">DAPPUDRAFT_118315</name>
</gene>
<organism evidence="2 3">
    <name type="scientific">Daphnia pulex</name>
    <name type="common">Water flea</name>
    <dbReference type="NCBI Taxonomy" id="6669"/>
    <lineage>
        <taxon>Eukaryota</taxon>
        <taxon>Metazoa</taxon>
        <taxon>Ecdysozoa</taxon>
        <taxon>Arthropoda</taxon>
        <taxon>Crustacea</taxon>
        <taxon>Branchiopoda</taxon>
        <taxon>Diplostraca</taxon>
        <taxon>Cladocera</taxon>
        <taxon>Anomopoda</taxon>
        <taxon>Daphniidae</taxon>
        <taxon>Daphnia</taxon>
    </lineage>
</organism>
<evidence type="ECO:0000313" key="3">
    <source>
        <dbReference type="Proteomes" id="UP000000305"/>
    </source>
</evidence>
<dbReference type="GO" id="GO:0043139">
    <property type="term" value="F:5'-3' DNA helicase activity"/>
    <property type="evidence" value="ECO:0000318"/>
    <property type="project" value="GO_Central"/>
</dbReference>
<dbReference type="InParanoid" id="E9HVD9"/>
<feature type="compositionally biased region" description="Basic and acidic residues" evidence="1">
    <location>
        <begin position="270"/>
        <end position="281"/>
    </location>
</feature>
<evidence type="ECO:0000256" key="1">
    <source>
        <dbReference type="SAM" id="MobiDB-lite"/>
    </source>
</evidence>
<feature type="compositionally biased region" description="Basic and acidic residues" evidence="1">
    <location>
        <begin position="659"/>
        <end position="671"/>
    </location>
</feature>
<accession>E9HVD9</accession>
<dbReference type="Proteomes" id="UP000000305">
    <property type="component" value="Unassembled WGS sequence"/>
</dbReference>
<evidence type="ECO:0000313" key="2">
    <source>
        <dbReference type="EMBL" id="EFX64289.1"/>
    </source>
</evidence>
<feature type="region of interest" description="Disordered" evidence="1">
    <location>
        <begin position="399"/>
        <end position="444"/>
    </location>
</feature>
<feature type="region of interest" description="Disordered" evidence="1">
    <location>
        <begin position="648"/>
        <end position="677"/>
    </location>
</feature>
<protein>
    <submittedName>
        <fullName evidence="2">Uncharacterized protein</fullName>
    </submittedName>
</protein>
<keyword evidence="3" id="KW-1185">Reference proteome</keyword>
<feature type="compositionally biased region" description="Polar residues" evidence="1">
    <location>
        <begin position="429"/>
        <end position="438"/>
    </location>
</feature>
<name>E9HVD9_DAPPU</name>
<dbReference type="EMBL" id="GL732849">
    <property type="protein sequence ID" value="EFX64289.1"/>
    <property type="molecule type" value="Genomic_DNA"/>
</dbReference>
<feature type="region of interest" description="Disordered" evidence="1">
    <location>
        <begin position="261"/>
        <end position="294"/>
    </location>
</feature>
<dbReference type="PhylomeDB" id="E9HVD9"/>
<proteinExistence type="predicted"/>
<reference evidence="2 3" key="1">
    <citation type="journal article" date="2011" name="Science">
        <title>The ecoresponsive genome of Daphnia pulex.</title>
        <authorList>
            <person name="Colbourne J.K."/>
            <person name="Pfrender M.E."/>
            <person name="Gilbert D."/>
            <person name="Thomas W.K."/>
            <person name="Tucker A."/>
            <person name="Oakley T.H."/>
            <person name="Tokishita S."/>
            <person name="Aerts A."/>
            <person name="Arnold G.J."/>
            <person name="Basu M.K."/>
            <person name="Bauer D.J."/>
            <person name="Caceres C.E."/>
            <person name="Carmel L."/>
            <person name="Casola C."/>
            <person name="Choi J.H."/>
            <person name="Detter J.C."/>
            <person name="Dong Q."/>
            <person name="Dusheyko S."/>
            <person name="Eads B.D."/>
            <person name="Frohlich T."/>
            <person name="Geiler-Samerotte K.A."/>
            <person name="Gerlach D."/>
            <person name="Hatcher P."/>
            <person name="Jogdeo S."/>
            <person name="Krijgsveld J."/>
            <person name="Kriventseva E.V."/>
            <person name="Kultz D."/>
            <person name="Laforsch C."/>
            <person name="Lindquist E."/>
            <person name="Lopez J."/>
            <person name="Manak J.R."/>
            <person name="Muller J."/>
            <person name="Pangilinan J."/>
            <person name="Patwardhan R.P."/>
            <person name="Pitluck S."/>
            <person name="Pritham E.J."/>
            <person name="Rechtsteiner A."/>
            <person name="Rho M."/>
            <person name="Rogozin I.B."/>
            <person name="Sakarya O."/>
            <person name="Salamov A."/>
            <person name="Schaack S."/>
            <person name="Shapiro H."/>
            <person name="Shiga Y."/>
            <person name="Skalitzky C."/>
            <person name="Smith Z."/>
            <person name="Souvorov A."/>
            <person name="Sung W."/>
            <person name="Tang Z."/>
            <person name="Tsuchiya D."/>
            <person name="Tu H."/>
            <person name="Vos H."/>
            <person name="Wang M."/>
            <person name="Wolf Y.I."/>
            <person name="Yamagata H."/>
            <person name="Yamada T."/>
            <person name="Ye Y."/>
            <person name="Shaw J.R."/>
            <person name="Andrews J."/>
            <person name="Crease T.J."/>
            <person name="Tang H."/>
            <person name="Lucas S.M."/>
            <person name="Robertson H.M."/>
            <person name="Bork P."/>
            <person name="Koonin E.V."/>
            <person name="Zdobnov E.M."/>
            <person name="Grigoriev I.V."/>
            <person name="Lynch M."/>
            <person name="Boore J.L."/>
        </authorList>
    </citation>
    <scope>NUCLEOTIDE SEQUENCE [LARGE SCALE GENOMIC DNA]</scope>
</reference>
<dbReference type="OrthoDB" id="6396070at2759"/>